<dbReference type="SMART" id="SM00347">
    <property type="entry name" value="HTH_MARR"/>
    <property type="match status" value="1"/>
</dbReference>
<reference evidence="6" key="1">
    <citation type="submission" date="2016-10" db="EMBL/GenBank/DDBJ databases">
        <authorList>
            <person name="Varghese N."/>
            <person name="Submissions S."/>
        </authorList>
    </citation>
    <scope>NUCLEOTIDE SEQUENCE [LARGE SCALE GENOMIC DNA]</scope>
    <source>
        <strain evidence="6">CGMCC 1.10789</strain>
    </source>
</reference>
<dbReference type="AlphaFoldDB" id="A0A1G9B841"/>
<dbReference type="PROSITE" id="PS50995">
    <property type="entry name" value="HTH_MARR_2"/>
    <property type="match status" value="1"/>
</dbReference>
<dbReference type="Pfam" id="PF12802">
    <property type="entry name" value="MarR_2"/>
    <property type="match status" value="1"/>
</dbReference>
<dbReference type="Gene3D" id="1.10.10.10">
    <property type="entry name" value="Winged helix-like DNA-binding domain superfamily/Winged helix DNA-binding domain"/>
    <property type="match status" value="1"/>
</dbReference>
<dbReference type="RefSeq" id="WP_092499156.1">
    <property type="nucleotide sequence ID" value="NZ_FNFV01000002.1"/>
</dbReference>
<name>A0A1G9B841_9RHOB</name>
<dbReference type="InterPro" id="IPR036388">
    <property type="entry name" value="WH-like_DNA-bd_sf"/>
</dbReference>
<dbReference type="SUPFAM" id="SSF46785">
    <property type="entry name" value="Winged helix' DNA-binding domain"/>
    <property type="match status" value="1"/>
</dbReference>
<evidence type="ECO:0000259" key="4">
    <source>
        <dbReference type="PROSITE" id="PS50995"/>
    </source>
</evidence>
<sequence length="159" mass="17333">MPQDAATRPDAIPDYRLHRSLGYKLSIASRLQERRLDEGLRRLGLTRVSWCVLLAVGVEGLGRPSDIARFVGIDRTATSRALRQMEAAGLVTRASGAKDRRTTQVTCTPKGRALMSAAAPLAVANNAAMEAKLTAEECETLHRLLERLLEGEDLALRGL</sequence>
<evidence type="ECO:0000256" key="2">
    <source>
        <dbReference type="ARBA" id="ARBA00023125"/>
    </source>
</evidence>
<dbReference type="InterPro" id="IPR023187">
    <property type="entry name" value="Tscrpt_reg_MarR-type_CS"/>
</dbReference>
<evidence type="ECO:0000256" key="3">
    <source>
        <dbReference type="ARBA" id="ARBA00023163"/>
    </source>
</evidence>
<organism evidence="5 6">
    <name type="scientific">Meinhardsimonia xiamenensis</name>
    <dbReference type="NCBI Taxonomy" id="990712"/>
    <lineage>
        <taxon>Bacteria</taxon>
        <taxon>Pseudomonadati</taxon>
        <taxon>Pseudomonadota</taxon>
        <taxon>Alphaproteobacteria</taxon>
        <taxon>Rhodobacterales</taxon>
        <taxon>Paracoccaceae</taxon>
        <taxon>Meinhardsimonia</taxon>
    </lineage>
</organism>
<keyword evidence="2 5" id="KW-0238">DNA-binding</keyword>
<dbReference type="InterPro" id="IPR000835">
    <property type="entry name" value="HTH_MarR-typ"/>
</dbReference>
<dbReference type="GO" id="GO:0003700">
    <property type="term" value="F:DNA-binding transcription factor activity"/>
    <property type="evidence" value="ECO:0007669"/>
    <property type="project" value="InterPro"/>
</dbReference>
<dbReference type="PRINTS" id="PR00598">
    <property type="entry name" value="HTHMARR"/>
</dbReference>
<dbReference type="InterPro" id="IPR036390">
    <property type="entry name" value="WH_DNA-bd_sf"/>
</dbReference>
<dbReference type="PANTHER" id="PTHR42756:SF1">
    <property type="entry name" value="TRANSCRIPTIONAL REPRESSOR OF EMRAB OPERON"/>
    <property type="match status" value="1"/>
</dbReference>
<gene>
    <name evidence="5" type="ORF">SAMN05216257_102443</name>
</gene>
<feature type="domain" description="HTH marR-type" evidence="4">
    <location>
        <begin position="18"/>
        <end position="150"/>
    </location>
</feature>
<evidence type="ECO:0000313" key="6">
    <source>
        <dbReference type="Proteomes" id="UP000199328"/>
    </source>
</evidence>
<dbReference type="EMBL" id="FNFV01000002">
    <property type="protein sequence ID" value="SDK35687.1"/>
    <property type="molecule type" value="Genomic_DNA"/>
</dbReference>
<dbReference type="STRING" id="990712.SAMN05216257_102443"/>
<dbReference type="PROSITE" id="PS01117">
    <property type="entry name" value="HTH_MARR_1"/>
    <property type="match status" value="1"/>
</dbReference>
<dbReference type="Proteomes" id="UP000199328">
    <property type="component" value="Unassembled WGS sequence"/>
</dbReference>
<protein>
    <submittedName>
        <fullName evidence="5">DNA-binding transcriptional regulator, MarR family</fullName>
    </submittedName>
</protein>
<dbReference type="GO" id="GO:0003677">
    <property type="term" value="F:DNA binding"/>
    <property type="evidence" value="ECO:0007669"/>
    <property type="project" value="UniProtKB-KW"/>
</dbReference>
<keyword evidence="3" id="KW-0804">Transcription</keyword>
<accession>A0A1G9B841</accession>
<evidence type="ECO:0000256" key="1">
    <source>
        <dbReference type="ARBA" id="ARBA00023015"/>
    </source>
</evidence>
<evidence type="ECO:0000313" key="5">
    <source>
        <dbReference type="EMBL" id="SDK35687.1"/>
    </source>
</evidence>
<keyword evidence="1" id="KW-0805">Transcription regulation</keyword>
<keyword evidence="6" id="KW-1185">Reference proteome</keyword>
<dbReference type="OrthoDB" id="7875399at2"/>
<dbReference type="PANTHER" id="PTHR42756">
    <property type="entry name" value="TRANSCRIPTIONAL REGULATOR, MARR"/>
    <property type="match status" value="1"/>
</dbReference>
<proteinExistence type="predicted"/>